<gene>
    <name evidence="1" type="ORF">A2Y62_18645</name>
</gene>
<comment type="caution">
    <text evidence="1">The sequence shown here is derived from an EMBL/GenBank/DDBJ whole genome shotgun (WGS) entry which is preliminary data.</text>
</comment>
<evidence type="ECO:0000313" key="2">
    <source>
        <dbReference type="Proteomes" id="UP000178943"/>
    </source>
</evidence>
<dbReference type="AlphaFoldDB" id="A0A1F5V4K1"/>
<accession>A0A1F5V4K1</accession>
<dbReference type="Proteomes" id="UP000178943">
    <property type="component" value="Unassembled WGS sequence"/>
</dbReference>
<proteinExistence type="predicted"/>
<evidence type="ECO:0000313" key="1">
    <source>
        <dbReference type="EMBL" id="OGF58352.1"/>
    </source>
</evidence>
<sequence>MQACITSIQVLCVDKHLFSYDNILMSVQEVKININFKAKRLLIHILNLLKKLFKPNIIEKKSLLAVHEKDMGSFLKALGLLDKVNEQMVHCDICERKIDIDDIQCITSENGKIKLCCSNLKCYEALMK</sequence>
<dbReference type="EMBL" id="MFGW01000252">
    <property type="protein sequence ID" value="OGF58352.1"/>
    <property type="molecule type" value="Genomic_DNA"/>
</dbReference>
<reference evidence="1 2" key="1">
    <citation type="journal article" date="2016" name="Nat. Commun.">
        <title>Thousands of microbial genomes shed light on interconnected biogeochemical processes in an aquifer system.</title>
        <authorList>
            <person name="Anantharaman K."/>
            <person name="Brown C.T."/>
            <person name="Hug L.A."/>
            <person name="Sharon I."/>
            <person name="Castelle C.J."/>
            <person name="Probst A.J."/>
            <person name="Thomas B.C."/>
            <person name="Singh A."/>
            <person name="Wilkins M.J."/>
            <person name="Karaoz U."/>
            <person name="Brodie E.L."/>
            <person name="Williams K.H."/>
            <person name="Hubbard S.S."/>
            <person name="Banfield J.F."/>
        </authorList>
    </citation>
    <scope>NUCLEOTIDE SEQUENCE [LARGE SCALE GENOMIC DNA]</scope>
</reference>
<protein>
    <submittedName>
        <fullName evidence="1">Uncharacterized protein</fullName>
    </submittedName>
</protein>
<name>A0A1F5V4K1_9BACT</name>
<organism evidence="1 2">
    <name type="scientific">Candidatus Fischerbacteria bacterium RBG_13_37_8</name>
    <dbReference type="NCBI Taxonomy" id="1817863"/>
    <lineage>
        <taxon>Bacteria</taxon>
        <taxon>Candidatus Fischeribacteriota</taxon>
    </lineage>
</organism>